<feature type="binding site" evidence="5">
    <location>
        <position position="6"/>
    </location>
    <ligand>
        <name>Mg(2+)</name>
        <dbReference type="ChEBI" id="CHEBI:18420"/>
    </ligand>
</feature>
<dbReference type="InterPro" id="IPR039018">
    <property type="entry name" value="VapC20-like"/>
</dbReference>
<dbReference type="GO" id="GO:0004521">
    <property type="term" value="F:RNA endonuclease activity"/>
    <property type="evidence" value="ECO:0007669"/>
    <property type="project" value="InterPro"/>
</dbReference>
<dbReference type="InterPro" id="IPR002716">
    <property type="entry name" value="PIN_dom"/>
</dbReference>
<dbReference type="Pfam" id="PF01850">
    <property type="entry name" value="PIN"/>
    <property type="match status" value="1"/>
</dbReference>
<keyword evidence="8" id="KW-1185">Reference proteome</keyword>
<comment type="caution">
    <text evidence="7">The sequence shown here is derived from an EMBL/GenBank/DDBJ whole genome shotgun (WGS) entry which is preliminary data.</text>
</comment>
<keyword evidence="5" id="KW-0460">Magnesium</keyword>
<evidence type="ECO:0000256" key="5">
    <source>
        <dbReference type="HAMAP-Rule" id="MF_00265"/>
    </source>
</evidence>
<dbReference type="EC" id="3.1.-.-" evidence="5"/>
<dbReference type="Proteomes" id="UP000075670">
    <property type="component" value="Unassembled WGS sequence"/>
</dbReference>
<dbReference type="PANTHER" id="PTHR42188">
    <property type="entry name" value="23S RRNA-SPECIFIC ENDONUCLEASE VAPC20"/>
    <property type="match status" value="1"/>
</dbReference>
<dbReference type="HAMAP" id="MF_00265">
    <property type="entry name" value="VapC_Nob1"/>
    <property type="match status" value="1"/>
</dbReference>
<dbReference type="GO" id="GO:0090729">
    <property type="term" value="F:toxin activity"/>
    <property type="evidence" value="ECO:0007669"/>
    <property type="project" value="UniProtKB-KW"/>
</dbReference>
<dbReference type="PANTHER" id="PTHR42188:SF1">
    <property type="entry name" value="23S RRNA-SPECIFIC ENDONUCLEASE VAPC20"/>
    <property type="match status" value="1"/>
</dbReference>
<dbReference type="Gene3D" id="3.40.50.1010">
    <property type="entry name" value="5'-nuclease"/>
    <property type="match status" value="1"/>
</dbReference>
<evidence type="ECO:0000259" key="6">
    <source>
        <dbReference type="Pfam" id="PF01850"/>
    </source>
</evidence>
<evidence type="ECO:0000256" key="1">
    <source>
        <dbReference type="ARBA" id="ARBA00022649"/>
    </source>
</evidence>
<evidence type="ECO:0000256" key="3">
    <source>
        <dbReference type="ARBA" id="ARBA00022723"/>
    </source>
</evidence>
<dbReference type="RefSeq" id="WP_062281006.1">
    <property type="nucleotide sequence ID" value="NZ_LTBC01000001.1"/>
</dbReference>
<proteinExistence type="inferred from homology"/>
<dbReference type="GO" id="GO:0016787">
    <property type="term" value="F:hydrolase activity"/>
    <property type="evidence" value="ECO:0007669"/>
    <property type="project" value="UniProtKB-KW"/>
</dbReference>
<organism evidence="7 8">
    <name type="scientific">Moorella mulderi DSM 14980</name>
    <dbReference type="NCBI Taxonomy" id="1122241"/>
    <lineage>
        <taxon>Bacteria</taxon>
        <taxon>Bacillati</taxon>
        <taxon>Bacillota</taxon>
        <taxon>Clostridia</taxon>
        <taxon>Neomoorellales</taxon>
        <taxon>Neomoorellaceae</taxon>
        <taxon>Neomoorella</taxon>
    </lineage>
</organism>
<comment type="cofactor">
    <cofactor evidence="5">
        <name>Mg(2+)</name>
        <dbReference type="ChEBI" id="CHEBI:18420"/>
    </cofactor>
</comment>
<dbReference type="SUPFAM" id="SSF88723">
    <property type="entry name" value="PIN domain-like"/>
    <property type="match status" value="1"/>
</dbReference>
<protein>
    <recommendedName>
        <fullName evidence="5">Ribonuclease VapC</fullName>
        <shortName evidence="5">RNase VapC</shortName>
        <ecNumber evidence="5">3.1.-.-</ecNumber>
    </recommendedName>
    <alternativeName>
        <fullName evidence="5">Toxin VapC</fullName>
    </alternativeName>
</protein>
<keyword evidence="4 5" id="KW-0378">Hydrolase</keyword>
<dbReference type="OrthoDB" id="4724868at2"/>
<evidence type="ECO:0000256" key="2">
    <source>
        <dbReference type="ARBA" id="ARBA00022722"/>
    </source>
</evidence>
<keyword evidence="2 5" id="KW-0540">Nuclease</keyword>
<feature type="binding site" evidence="5">
    <location>
        <position position="101"/>
    </location>
    <ligand>
        <name>Mg(2+)</name>
        <dbReference type="ChEBI" id="CHEBI:18420"/>
    </ligand>
</feature>
<keyword evidence="1 5" id="KW-1277">Toxin-antitoxin system</keyword>
<dbReference type="InterPro" id="IPR022907">
    <property type="entry name" value="VapC_family"/>
</dbReference>
<dbReference type="AlphaFoldDB" id="A0A151B1J3"/>
<dbReference type="PATRIC" id="fig|1122241.3.peg.521"/>
<gene>
    <name evidence="5" type="primary">vapC</name>
    <name evidence="7" type="ORF">MOMUL_04910</name>
</gene>
<evidence type="ECO:0000313" key="8">
    <source>
        <dbReference type="Proteomes" id="UP000075670"/>
    </source>
</evidence>
<reference evidence="7 8" key="1">
    <citation type="submission" date="2016-02" db="EMBL/GenBank/DDBJ databases">
        <title>Genome sequence of Moorella mulderi DSM 14980.</title>
        <authorList>
            <person name="Poehlein A."/>
            <person name="Daniel R."/>
        </authorList>
    </citation>
    <scope>NUCLEOTIDE SEQUENCE [LARGE SCALE GENOMIC DNA]</scope>
    <source>
        <strain evidence="7 8">DSM 14980</strain>
    </source>
</reference>
<dbReference type="GO" id="GO:0016075">
    <property type="term" value="P:rRNA catabolic process"/>
    <property type="evidence" value="ECO:0007669"/>
    <property type="project" value="TreeGrafter"/>
</dbReference>
<evidence type="ECO:0000313" key="7">
    <source>
        <dbReference type="EMBL" id="KYH33781.1"/>
    </source>
</evidence>
<name>A0A151B1J3_9FIRM</name>
<dbReference type="EMBL" id="LTBC01000001">
    <property type="protein sequence ID" value="KYH33781.1"/>
    <property type="molecule type" value="Genomic_DNA"/>
</dbReference>
<dbReference type="InterPro" id="IPR029060">
    <property type="entry name" value="PIN-like_dom_sf"/>
</dbReference>
<evidence type="ECO:0000256" key="4">
    <source>
        <dbReference type="ARBA" id="ARBA00022801"/>
    </source>
</evidence>
<dbReference type="GO" id="GO:0000287">
    <property type="term" value="F:magnesium ion binding"/>
    <property type="evidence" value="ECO:0007669"/>
    <property type="project" value="UniProtKB-UniRule"/>
</dbReference>
<comment type="function">
    <text evidence="5">Toxic component of a toxin-antitoxin (TA) system. An RNase.</text>
</comment>
<sequence>MNVYLDTSAFLAILDADDENHAAAKKIWENLLTNGVPMICSSYVLVETYALVQRRLGMEALRVFHEDILPLLQVEWIDAELHQLGANAVLTANRRNLSLVDAVSFAVMRKLGIKKAFAFDRHFFKQGFENISE</sequence>
<accession>A0A151B1J3</accession>
<feature type="domain" description="PIN" evidence="6">
    <location>
        <begin position="3"/>
        <end position="125"/>
    </location>
</feature>
<keyword evidence="3 5" id="KW-0479">Metal-binding</keyword>
<keyword evidence="5" id="KW-0800">Toxin</keyword>
<comment type="similarity">
    <text evidence="5">Belongs to the PINc/VapC protein family.</text>
</comment>